<dbReference type="HOGENOM" id="CLU_081576_2_0_5"/>
<dbReference type="RefSeq" id="WP_011473177.1">
    <property type="nucleotide sequence ID" value="NC_007925.1"/>
</dbReference>
<dbReference type="EMBL" id="CP000301">
    <property type="protein sequence ID" value="ABD88281.1"/>
    <property type="molecule type" value="Genomic_DNA"/>
</dbReference>
<sequence>MRNPAVIYTATLLLLIALAGESQAATRDGYSGANLNIRSGPSTRFPAVRRLAAGSALTIHGCVANYKWCDVSASGVRGWVSGAHVQFVHDARRVYVPAYAAQSQIPVVTFNIGSYWRDNYRDYGFYGDIDRWNAHHWEDDGNPPGWRDNWDDDHSAPENEAAFDHEPGPDPSFRPDDEPPPDHE</sequence>
<keyword evidence="2" id="KW-0732">Signal</keyword>
<organism evidence="4">
    <name type="scientific">Rhodopseudomonas palustris (strain BisB18)</name>
    <dbReference type="NCBI Taxonomy" id="316056"/>
    <lineage>
        <taxon>Bacteria</taxon>
        <taxon>Pseudomonadati</taxon>
        <taxon>Pseudomonadota</taxon>
        <taxon>Alphaproteobacteria</taxon>
        <taxon>Hyphomicrobiales</taxon>
        <taxon>Nitrobacteraceae</taxon>
        <taxon>Rhodopseudomonas</taxon>
    </lineage>
</organism>
<evidence type="ECO:0000259" key="3">
    <source>
        <dbReference type="SMART" id="SM00287"/>
    </source>
</evidence>
<feature type="compositionally biased region" description="Basic and acidic residues" evidence="1">
    <location>
        <begin position="148"/>
        <end position="184"/>
    </location>
</feature>
<dbReference type="STRING" id="316056.RPC_2733"/>
<evidence type="ECO:0000313" key="4">
    <source>
        <dbReference type="EMBL" id="ABD88281.1"/>
    </source>
</evidence>
<dbReference type="SMART" id="SM00287">
    <property type="entry name" value="SH3b"/>
    <property type="match status" value="1"/>
</dbReference>
<accession>Q214A5</accession>
<dbReference type="InterPro" id="IPR003646">
    <property type="entry name" value="SH3-like_bac-type"/>
</dbReference>
<proteinExistence type="predicted"/>
<evidence type="ECO:0000256" key="1">
    <source>
        <dbReference type="SAM" id="MobiDB-lite"/>
    </source>
</evidence>
<dbReference type="AlphaFoldDB" id="Q214A5"/>
<dbReference type="Gene3D" id="2.30.30.40">
    <property type="entry name" value="SH3 Domains"/>
    <property type="match status" value="1"/>
</dbReference>
<feature type="chain" id="PRO_5004199546" evidence="2">
    <location>
        <begin position="25"/>
        <end position="184"/>
    </location>
</feature>
<evidence type="ECO:0000256" key="2">
    <source>
        <dbReference type="SAM" id="SignalP"/>
    </source>
</evidence>
<name>Q214A5_RHOPB</name>
<feature type="region of interest" description="Disordered" evidence="1">
    <location>
        <begin position="142"/>
        <end position="184"/>
    </location>
</feature>
<gene>
    <name evidence="4" type="ordered locus">RPC_2733</name>
</gene>
<dbReference type="OrthoDB" id="8074373at2"/>
<reference evidence="4" key="1">
    <citation type="submission" date="2006-03" db="EMBL/GenBank/DDBJ databases">
        <title>Complete sequence of Rhodopseudomonas palustris BisB18.</title>
        <authorList>
            <consortium name="US DOE Joint Genome Institute"/>
            <person name="Copeland A."/>
            <person name="Lucas S."/>
            <person name="Lapidus A."/>
            <person name="Barry K."/>
            <person name="Detter J.C."/>
            <person name="Glavina del Rio T."/>
            <person name="Hammon N."/>
            <person name="Israni S."/>
            <person name="Dalin E."/>
            <person name="Tice H."/>
            <person name="Pitluck S."/>
            <person name="Chain P."/>
            <person name="Malfatti S."/>
            <person name="Shin M."/>
            <person name="Vergez L."/>
            <person name="Schmutz J."/>
            <person name="Larimer F."/>
            <person name="Land M."/>
            <person name="Hauser L."/>
            <person name="Pelletier D.A."/>
            <person name="Kyrpides N."/>
            <person name="Anderson I."/>
            <person name="Oda Y."/>
            <person name="Harwood C.S."/>
            <person name="Richardson P."/>
        </authorList>
    </citation>
    <scope>NUCLEOTIDE SEQUENCE [LARGE SCALE GENOMIC DNA]</scope>
    <source>
        <strain evidence="4">BisB18</strain>
    </source>
</reference>
<dbReference type="Pfam" id="PF08239">
    <property type="entry name" value="SH3_3"/>
    <property type="match status" value="1"/>
</dbReference>
<dbReference type="KEGG" id="rpc:RPC_2733"/>
<feature type="domain" description="SH3b" evidence="3">
    <location>
        <begin position="25"/>
        <end position="88"/>
    </location>
</feature>
<protein>
    <submittedName>
        <fullName evidence="4">SH3-like region</fullName>
    </submittedName>
</protein>
<dbReference type="eggNOG" id="COG4991">
    <property type="taxonomic scope" value="Bacteria"/>
</dbReference>
<feature type="signal peptide" evidence="2">
    <location>
        <begin position="1"/>
        <end position="24"/>
    </location>
</feature>